<organism evidence="1 2">
    <name type="scientific">Ficus carica</name>
    <name type="common">Common fig</name>
    <dbReference type="NCBI Taxonomy" id="3494"/>
    <lineage>
        <taxon>Eukaryota</taxon>
        <taxon>Viridiplantae</taxon>
        <taxon>Streptophyta</taxon>
        <taxon>Embryophyta</taxon>
        <taxon>Tracheophyta</taxon>
        <taxon>Spermatophyta</taxon>
        <taxon>Magnoliopsida</taxon>
        <taxon>eudicotyledons</taxon>
        <taxon>Gunneridae</taxon>
        <taxon>Pentapetalae</taxon>
        <taxon>rosids</taxon>
        <taxon>fabids</taxon>
        <taxon>Rosales</taxon>
        <taxon>Moraceae</taxon>
        <taxon>Ficeae</taxon>
        <taxon>Ficus</taxon>
    </lineage>
</organism>
<gene>
    <name evidence="1" type="ORF">TIFTF001_053909</name>
</gene>
<comment type="caution">
    <text evidence="1">The sequence shown here is derived from an EMBL/GenBank/DDBJ whole genome shotgun (WGS) entry which is preliminary data.</text>
</comment>
<dbReference type="Proteomes" id="UP001187192">
    <property type="component" value="Unassembled WGS sequence"/>
</dbReference>
<accession>A0AA88EHC9</accession>
<protein>
    <submittedName>
        <fullName evidence="1">Uncharacterized protein</fullName>
    </submittedName>
</protein>
<keyword evidence="2" id="KW-1185">Reference proteome</keyword>
<evidence type="ECO:0000313" key="1">
    <source>
        <dbReference type="EMBL" id="GMN74745.1"/>
    </source>
</evidence>
<reference evidence="1" key="1">
    <citation type="submission" date="2023-07" db="EMBL/GenBank/DDBJ databases">
        <title>draft genome sequence of fig (Ficus carica).</title>
        <authorList>
            <person name="Takahashi T."/>
            <person name="Nishimura K."/>
        </authorList>
    </citation>
    <scope>NUCLEOTIDE SEQUENCE</scope>
</reference>
<dbReference type="EMBL" id="BTGU01013571">
    <property type="protein sequence ID" value="GMN74745.1"/>
    <property type="molecule type" value="Genomic_DNA"/>
</dbReference>
<proteinExistence type="predicted"/>
<dbReference type="AlphaFoldDB" id="A0AA88EHC9"/>
<name>A0AA88EHC9_FICCA</name>
<evidence type="ECO:0000313" key="2">
    <source>
        <dbReference type="Proteomes" id="UP001187192"/>
    </source>
</evidence>
<sequence length="71" mass="8007">MQPSKLKEYLPETPALSGKYCRLFATDTAATSWPSFPQSQKSSILLQSTVVCHPRLYHSPVRGQNLEKMLL</sequence>